<comment type="caution">
    <text evidence="1">The sequence shown here is derived from an EMBL/GenBank/DDBJ whole genome shotgun (WGS) entry which is preliminary data.</text>
</comment>
<protein>
    <submittedName>
        <fullName evidence="1">Uncharacterized protein</fullName>
    </submittedName>
</protein>
<evidence type="ECO:0000313" key="1">
    <source>
        <dbReference type="EMBL" id="KAF9963397.1"/>
    </source>
</evidence>
<dbReference type="Proteomes" id="UP000749646">
    <property type="component" value="Unassembled WGS sequence"/>
</dbReference>
<sequence>MSDHLRIRTFLVTQFIPKNLGVLTGAMNNVPAFLKIDYTFAGIMKRALQGGEAAASKDASMFYGNSGGNGILTPSTRRRTLARIGDVESYKNVVALVGEDAPDKALGLAYVALEKALRQFIQNINRDVALVKNI</sequence>
<gene>
    <name evidence="1" type="ORF">BGZ65_003673</name>
</gene>
<evidence type="ECO:0000313" key="2">
    <source>
        <dbReference type="Proteomes" id="UP000749646"/>
    </source>
</evidence>
<name>A0A9P6M2S6_9FUNG</name>
<reference evidence="1" key="1">
    <citation type="journal article" date="2020" name="Fungal Divers.">
        <title>Resolving the Mortierellaceae phylogeny through synthesis of multi-gene phylogenetics and phylogenomics.</title>
        <authorList>
            <person name="Vandepol N."/>
            <person name="Liber J."/>
            <person name="Desiro A."/>
            <person name="Na H."/>
            <person name="Kennedy M."/>
            <person name="Barry K."/>
            <person name="Grigoriev I.V."/>
            <person name="Miller A.N."/>
            <person name="O'Donnell K."/>
            <person name="Stajich J.E."/>
            <person name="Bonito G."/>
        </authorList>
    </citation>
    <scope>NUCLEOTIDE SEQUENCE</scope>
    <source>
        <strain evidence="1">MES-2147</strain>
    </source>
</reference>
<keyword evidence="2" id="KW-1185">Reference proteome</keyword>
<accession>A0A9P6M2S6</accession>
<organism evidence="1 2">
    <name type="scientific">Modicella reniformis</name>
    <dbReference type="NCBI Taxonomy" id="1440133"/>
    <lineage>
        <taxon>Eukaryota</taxon>
        <taxon>Fungi</taxon>
        <taxon>Fungi incertae sedis</taxon>
        <taxon>Mucoromycota</taxon>
        <taxon>Mortierellomycotina</taxon>
        <taxon>Mortierellomycetes</taxon>
        <taxon>Mortierellales</taxon>
        <taxon>Mortierellaceae</taxon>
        <taxon>Modicella</taxon>
    </lineage>
</organism>
<dbReference type="EMBL" id="JAAAHW010006294">
    <property type="protein sequence ID" value="KAF9963397.1"/>
    <property type="molecule type" value="Genomic_DNA"/>
</dbReference>
<dbReference type="OrthoDB" id="10619227at2759"/>
<dbReference type="AlphaFoldDB" id="A0A9P6M2S6"/>
<proteinExistence type="predicted"/>